<proteinExistence type="predicted"/>
<evidence type="ECO:0000313" key="2">
    <source>
        <dbReference type="EMBL" id="CAH2093595.1"/>
    </source>
</evidence>
<dbReference type="EMBL" id="CAKOGL010000013">
    <property type="protein sequence ID" value="CAH2093595.1"/>
    <property type="molecule type" value="Genomic_DNA"/>
</dbReference>
<keyword evidence="1" id="KW-0812">Transmembrane</keyword>
<reference evidence="2" key="1">
    <citation type="submission" date="2022-03" db="EMBL/GenBank/DDBJ databases">
        <authorList>
            <person name="Tunstrom K."/>
        </authorList>
    </citation>
    <scope>NUCLEOTIDE SEQUENCE</scope>
</reference>
<protein>
    <submittedName>
        <fullName evidence="2">Uncharacterized protein</fullName>
    </submittedName>
</protein>
<comment type="caution">
    <text evidence="2">The sequence shown here is derived from an EMBL/GenBank/DDBJ whole genome shotgun (WGS) entry which is preliminary data.</text>
</comment>
<dbReference type="AlphaFoldDB" id="A0AAU9U2T7"/>
<feature type="transmembrane region" description="Helical" evidence="1">
    <location>
        <begin position="6"/>
        <end position="24"/>
    </location>
</feature>
<keyword evidence="1" id="KW-1133">Transmembrane helix</keyword>
<keyword evidence="3" id="KW-1185">Reference proteome</keyword>
<dbReference type="Proteomes" id="UP001153954">
    <property type="component" value="Unassembled WGS sequence"/>
</dbReference>
<gene>
    <name evidence="2" type="ORF">EEDITHA_LOCUS9247</name>
</gene>
<organism evidence="2 3">
    <name type="scientific">Euphydryas editha</name>
    <name type="common">Edith's checkerspot</name>
    <dbReference type="NCBI Taxonomy" id="104508"/>
    <lineage>
        <taxon>Eukaryota</taxon>
        <taxon>Metazoa</taxon>
        <taxon>Ecdysozoa</taxon>
        <taxon>Arthropoda</taxon>
        <taxon>Hexapoda</taxon>
        <taxon>Insecta</taxon>
        <taxon>Pterygota</taxon>
        <taxon>Neoptera</taxon>
        <taxon>Endopterygota</taxon>
        <taxon>Lepidoptera</taxon>
        <taxon>Glossata</taxon>
        <taxon>Ditrysia</taxon>
        <taxon>Papilionoidea</taxon>
        <taxon>Nymphalidae</taxon>
        <taxon>Nymphalinae</taxon>
        <taxon>Euphydryas</taxon>
    </lineage>
</organism>
<accession>A0AAU9U2T7</accession>
<evidence type="ECO:0000256" key="1">
    <source>
        <dbReference type="SAM" id="Phobius"/>
    </source>
</evidence>
<evidence type="ECO:0000313" key="3">
    <source>
        <dbReference type="Proteomes" id="UP001153954"/>
    </source>
</evidence>
<sequence>MSQVTIYLTVALSLILIINIECAVKKREEIPLNKDTIMKIIVNEDSDGDSETTIKISTSHKKKSDKILHSNHIDKFVWPASEFIPELNFRSGVSSKKCPKGKERFGQACVEKIKDTEDKRR</sequence>
<keyword evidence="1" id="KW-0472">Membrane</keyword>
<name>A0AAU9U2T7_EUPED</name>